<accession>A0A7C1DG65</accession>
<proteinExistence type="predicted"/>
<name>A0A7C1DG65_UNCKA</name>
<dbReference type="SUPFAM" id="SSF55831">
    <property type="entry name" value="Thymidylate synthase/dCMP hydroxymethylase"/>
    <property type="match status" value="1"/>
</dbReference>
<dbReference type="AlphaFoldDB" id="A0A7C1DG65"/>
<evidence type="ECO:0000313" key="3">
    <source>
        <dbReference type="EMBL" id="HDQ88584.1"/>
    </source>
</evidence>
<dbReference type="InterPro" id="IPR036926">
    <property type="entry name" value="Thymidate_synth/dCMP_Mease_sf"/>
</dbReference>
<comment type="caution">
    <text evidence="3">The sequence shown here is derived from an EMBL/GenBank/DDBJ whole genome shotgun (WGS) entry which is preliminary data.</text>
</comment>
<organism evidence="3">
    <name type="scientific">candidate division WWE3 bacterium</name>
    <dbReference type="NCBI Taxonomy" id="2053526"/>
    <lineage>
        <taxon>Bacteria</taxon>
        <taxon>Katanobacteria</taxon>
    </lineage>
</organism>
<dbReference type="Pfam" id="PF04208">
    <property type="entry name" value="MtrA"/>
    <property type="match status" value="1"/>
</dbReference>
<protein>
    <recommendedName>
        <fullName evidence="2">Thymidylate synthase/dCMP hydroxymethylase domain-containing protein</fullName>
    </recommendedName>
</protein>
<dbReference type="Pfam" id="PF00303">
    <property type="entry name" value="Thymidylat_synt"/>
    <property type="match status" value="1"/>
</dbReference>
<evidence type="ECO:0000259" key="2">
    <source>
        <dbReference type="Pfam" id="PF00303"/>
    </source>
</evidence>
<dbReference type="Proteomes" id="UP000886066">
    <property type="component" value="Unassembled WGS sequence"/>
</dbReference>
<evidence type="ECO:0000256" key="1">
    <source>
        <dbReference type="ARBA" id="ARBA00022679"/>
    </source>
</evidence>
<dbReference type="GO" id="GO:0016740">
    <property type="term" value="F:transferase activity"/>
    <property type="evidence" value="ECO:0007669"/>
    <property type="project" value="UniProtKB-KW"/>
</dbReference>
<sequence>MTQTPTEWPVYFKERLLVDNINSFIGIVTLWMPKETVAEYLEDGTFSVCGQLYTKGGINYILRNILSNPRIKHLIMCGIDRQGSGDALKKFFENGVASAKDDTSPWKVLGDEKAVIDRQIPLNYLDLVRKNVTLYDMRTSSVEEVGKKAKGLSLKDSSATASTFCDPITFPDPEKTKVQTYPSDHSVFKIRREYIGDAWLDALKTITRFGRKIPGMYGEVGQVANLSIVIEKEDPDSPEIAPFFNFDKEQLNLYYKGFFSENEGKEEIYTYGERIFNWEGIDQEKIMVEKLSRFEFDRGAMAVLWQPQKDNFPPTNGEVQQLGQTKKWRVPCLVMILGQVTDGKFDMTAVFRNNDVYGAWPLNAFALRKFQKNIAQKIGKDLGSLTTIAHIAEIYELNWEDALSLVKENFRLDRFCQQDSRGYYTVKIVGEKKQDQEIEVTFYSPDGLNELGVYKKKGILPKVARDLSLEILGDFLVSDLSAACDLGRQLAKAESAIKLGLEFEQDQPLKFPTASQ</sequence>
<keyword evidence="1" id="KW-0808">Transferase</keyword>
<dbReference type="Gene3D" id="3.30.572.10">
    <property type="entry name" value="Thymidylate synthase/dCMP hydroxymethylase domain"/>
    <property type="match status" value="1"/>
</dbReference>
<gene>
    <name evidence="3" type="ORF">ENN92_00325</name>
</gene>
<dbReference type="InterPro" id="IPR030688">
    <property type="entry name" value="MeTrfase_MtrA/MtxA"/>
</dbReference>
<dbReference type="EMBL" id="DSDM01000018">
    <property type="protein sequence ID" value="HDQ88584.1"/>
    <property type="molecule type" value="Genomic_DNA"/>
</dbReference>
<reference evidence="3" key="1">
    <citation type="journal article" date="2020" name="mSystems">
        <title>Genome- and Community-Level Interaction Insights into Carbon Utilization and Element Cycling Functions of Hydrothermarchaeota in Hydrothermal Sediment.</title>
        <authorList>
            <person name="Zhou Z."/>
            <person name="Liu Y."/>
            <person name="Xu W."/>
            <person name="Pan J."/>
            <person name="Luo Z.H."/>
            <person name="Li M."/>
        </authorList>
    </citation>
    <scope>NUCLEOTIDE SEQUENCE [LARGE SCALE GENOMIC DNA]</scope>
    <source>
        <strain evidence="3">SpSt-1219</strain>
    </source>
</reference>
<dbReference type="InterPro" id="IPR023451">
    <property type="entry name" value="Thymidate_synth/dCMP_Mease_dom"/>
</dbReference>
<feature type="domain" description="Thymidylate synthase/dCMP hydroxymethylase" evidence="2">
    <location>
        <begin position="270"/>
        <end position="407"/>
    </location>
</feature>